<dbReference type="Proteomes" id="UP000192639">
    <property type="component" value="Unassembled WGS sequence"/>
</dbReference>
<dbReference type="VEuPathDB" id="MicrosporidiaDB:ECANGB1_586"/>
<evidence type="ECO:0000313" key="3">
    <source>
        <dbReference type="Proteomes" id="UP000192639"/>
    </source>
</evidence>
<feature type="compositionally biased region" description="Low complexity" evidence="1">
    <location>
        <begin position="68"/>
        <end position="83"/>
    </location>
</feature>
<evidence type="ECO:0000256" key="1">
    <source>
        <dbReference type="SAM" id="MobiDB-lite"/>
    </source>
</evidence>
<comment type="caution">
    <text evidence="2">The sequence shown here is derived from an EMBL/GenBank/DDBJ whole genome shotgun (WGS) entry which is preliminary data.</text>
</comment>
<dbReference type="EMBL" id="LWDP01000017">
    <property type="protein sequence ID" value="ORD94508.1"/>
    <property type="molecule type" value="Genomic_DNA"/>
</dbReference>
<organism evidence="2 3">
    <name type="scientific">Enterospora canceri</name>
    <dbReference type="NCBI Taxonomy" id="1081671"/>
    <lineage>
        <taxon>Eukaryota</taxon>
        <taxon>Fungi</taxon>
        <taxon>Fungi incertae sedis</taxon>
        <taxon>Microsporidia</taxon>
        <taxon>Enterocytozoonidae</taxon>
        <taxon>Enterospora</taxon>
    </lineage>
</organism>
<proteinExistence type="predicted"/>
<gene>
    <name evidence="2" type="ORF">ECANGB1_586</name>
</gene>
<reference evidence="2 3" key="1">
    <citation type="journal article" date="2017" name="Environ. Microbiol.">
        <title>Decay of the glycolytic pathway and adaptation to intranuclear parasitism within Enterocytozoonidae microsporidia.</title>
        <authorList>
            <person name="Wiredu Boakye D."/>
            <person name="Jaroenlak P."/>
            <person name="Prachumwat A."/>
            <person name="Williams T.A."/>
            <person name="Bateman K.S."/>
            <person name="Itsathitphaisarn O."/>
            <person name="Sritunyalucksana K."/>
            <person name="Paszkiewicz K.H."/>
            <person name="Moore K.A."/>
            <person name="Stentiford G.D."/>
            <person name="Williams B.A."/>
        </authorList>
    </citation>
    <scope>NUCLEOTIDE SEQUENCE [LARGE SCALE GENOMIC DNA]</scope>
    <source>
        <strain evidence="2 3">GB1</strain>
    </source>
</reference>
<feature type="compositionally biased region" description="Polar residues" evidence="1">
    <location>
        <begin position="92"/>
        <end position="105"/>
    </location>
</feature>
<sequence>MLQGSYAIGTAKQNNTIQCNTNNVKLCVVEPVRNSDQSNQSNQTNQKNNSIEKVLANYYSQMKDKNNTGDTDNTDNNNNNDNNDNSKKSDDQLQLLSYEEVQNQISGKKNKSKSKKSGLLEKAKSLLIGENKSGLLDIGDAYNEGDRVGLLSDVIE</sequence>
<accession>A0A1Y1S7R8</accession>
<protein>
    <submittedName>
        <fullName evidence="2">Uncharacterized protein</fullName>
    </submittedName>
</protein>
<feature type="region of interest" description="Disordered" evidence="1">
    <location>
        <begin position="55"/>
        <end position="117"/>
    </location>
</feature>
<dbReference type="AlphaFoldDB" id="A0A1Y1S7R8"/>
<name>A0A1Y1S7R8_9MICR</name>
<keyword evidence="3" id="KW-1185">Reference proteome</keyword>
<evidence type="ECO:0000313" key="2">
    <source>
        <dbReference type="EMBL" id="ORD94508.1"/>
    </source>
</evidence>